<keyword evidence="2" id="KW-0472">Membrane</keyword>
<organism evidence="3 4">
    <name type="scientific">Pseudoclavibacter albus</name>
    <dbReference type="NCBI Taxonomy" id="272241"/>
    <lineage>
        <taxon>Bacteria</taxon>
        <taxon>Bacillati</taxon>
        <taxon>Actinomycetota</taxon>
        <taxon>Actinomycetes</taxon>
        <taxon>Micrococcales</taxon>
        <taxon>Microbacteriaceae</taxon>
        <taxon>Pseudoclavibacter</taxon>
    </lineage>
</organism>
<feature type="compositionally biased region" description="Low complexity" evidence="1">
    <location>
        <begin position="24"/>
        <end position="39"/>
    </location>
</feature>
<name>A0ABT2HYP1_9MICO</name>
<evidence type="ECO:0000313" key="3">
    <source>
        <dbReference type="EMBL" id="MCT2043427.1"/>
    </source>
</evidence>
<dbReference type="EMBL" id="JALXSQ010000043">
    <property type="protein sequence ID" value="MCT2043427.1"/>
    <property type="molecule type" value="Genomic_DNA"/>
</dbReference>
<evidence type="ECO:0000256" key="2">
    <source>
        <dbReference type="SAM" id="Phobius"/>
    </source>
</evidence>
<feature type="region of interest" description="Disordered" evidence="1">
    <location>
        <begin position="1"/>
        <end position="264"/>
    </location>
</feature>
<gene>
    <name evidence="3" type="ORF">M3D15_08825</name>
</gene>
<evidence type="ECO:0008006" key="5">
    <source>
        <dbReference type="Google" id="ProtNLM"/>
    </source>
</evidence>
<accession>A0ABT2HYP1</accession>
<feature type="region of interest" description="Disordered" evidence="1">
    <location>
        <begin position="278"/>
        <end position="309"/>
    </location>
</feature>
<proteinExistence type="predicted"/>
<feature type="compositionally biased region" description="Low complexity" evidence="1">
    <location>
        <begin position="169"/>
        <end position="208"/>
    </location>
</feature>
<feature type="compositionally biased region" description="Low complexity" evidence="1">
    <location>
        <begin position="242"/>
        <end position="264"/>
    </location>
</feature>
<feature type="compositionally biased region" description="Low complexity" evidence="1">
    <location>
        <begin position="57"/>
        <end position="75"/>
    </location>
</feature>
<feature type="compositionally biased region" description="Low complexity" evidence="1">
    <location>
        <begin position="128"/>
        <end position="154"/>
    </location>
</feature>
<dbReference type="Proteomes" id="UP001525379">
    <property type="component" value="Unassembled WGS sequence"/>
</dbReference>
<protein>
    <recommendedName>
        <fullName evidence="5">DUF4190 domain-containing protein</fullName>
    </recommendedName>
</protein>
<comment type="caution">
    <text evidence="3">The sequence shown here is derived from an EMBL/GenBank/DDBJ whole genome shotgun (WGS) entry which is preliminary data.</text>
</comment>
<feature type="compositionally biased region" description="Pro residues" evidence="1">
    <location>
        <begin position="118"/>
        <end position="127"/>
    </location>
</feature>
<keyword evidence="2" id="KW-1133">Transmembrane helix</keyword>
<evidence type="ECO:0000256" key="1">
    <source>
        <dbReference type="SAM" id="MobiDB-lite"/>
    </source>
</evidence>
<feature type="compositionally biased region" description="Basic and acidic residues" evidence="1">
    <location>
        <begin position="81"/>
        <end position="95"/>
    </location>
</feature>
<keyword evidence="2" id="KW-0812">Transmembrane</keyword>
<sequence length="393" mass="38969">MTEQWGSEPKADFGGAAPEARGSQPAPDAAAPQQQTANQSMPIPPRPMSEQRSAGLAGAWWANGAPPAPANDDAATVPLGESERAKLDAELHESSPEAAPAVTRHEPQAEAPQMDAPAPAPATPAPAPASNSPVASEAQVSGSAAPKVGAAAASEQAPNPMGEPDAADRSAAPASAEAAPASAEVAPVSAEVAPVSAEVAPVSAQAEATASSEHTEQLEPAIGSQPPAFGAFGEDQSFNARGAQSQFGAPAPAPAQGQFGQPAPVQGQFGQPAPVQGQFGQPAPAQGQFGQPGPGFPAPSHLPNYTPAPGQAPKRSKLIGIIALLLGLIAAVLVCFIEGVEFVTAGLIVGLIALVLGILGIKKSSKALSGIGLALGSIAIIGSILTYLILAFV</sequence>
<reference evidence="3 4" key="1">
    <citation type="submission" date="2022-04" db="EMBL/GenBank/DDBJ databases">
        <title>Human microbiome associated bacterial genomes.</title>
        <authorList>
            <person name="Sandstrom S."/>
            <person name="Salamzade R."/>
            <person name="Kalan L.R."/>
        </authorList>
    </citation>
    <scope>NUCLEOTIDE SEQUENCE [LARGE SCALE GENOMIC DNA]</scope>
    <source>
        <strain evidence="4">p3-SID1799</strain>
    </source>
</reference>
<dbReference type="RefSeq" id="WP_260104592.1">
    <property type="nucleotide sequence ID" value="NZ_JALXSQ010000043.1"/>
</dbReference>
<evidence type="ECO:0000313" key="4">
    <source>
        <dbReference type="Proteomes" id="UP001525379"/>
    </source>
</evidence>
<feature type="compositionally biased region" description="Low complexity" evidence="1">
    <location>
        <begin position="278"/>
        <end position="291"/>
    </location>
</feature>
<feature type="transmembrane region" description="Helical" evidence="2">
    <location>
        <begin position="318"/>
        <end position="337"/>
    </location>
</feature>
<feature type="transmembrane region" description="Helical" evidence="2">
    <location>
        <begin position="343"/>
        <end position="361"/>
    </location>
</feature>
<feature type="transmembrane region" description="Helical" evidence="2">
    <location>
        <begin position="373"/>
        <end position="392"/>
    </location>
</feature>
<keyword evidence="4" id="KW-1185">Reference proteome</keyword>